<protein>
    <submittedName>
        <fullName evidence="7">Uncharacterized protein</fullName>
    </submittedName>
</protein>
<gene>
    <name evidence="7" type="ORF">PHATR_43961</name>
</gene>
<organism evidence="7 8">
    <name type="scientific">Phaeodactylum tricornutum (strain CCAP 1055/1)</name>
    <dbReference type="NCBI Taxonomy" id="556484"/>
    <lineage>
        <taxon>Eukaryota</taxon>
        <taxon>Sar</taxon>
        <taxon>Stramenopiles</taxon>
        <taxon>Ochrophyta</taxon>
        <taxon>Bacillariophyta</taxon>
        <taxon>Bacillariophyceae</taxon>
        <taxon>Bacillariophycidae</taxon>
        <taxon>Naviculales</taxon>
        <taxon>Phaeodactylaceae</taxon>
        <taxon>Phaeodactylum</taxon>
    </lineage>
</organism>
<dbReference type="EMBL" id="CP001142">
    <property type="protein sequence ID" value="ACI65552.1"/>
    <property type="molecule type" value="Genomic_DNA"/>
</dbReference>
<evidence type="ECO:0000313" key="8">
    <source>
        <dbReference type="Proteomes" id="UP000000759"/>
    </source>
</evidence>
<name>B5Y4X0_PHATC</name>
<keyword evidence="3" id="KW-1133">Transmembrane helix</keyword>
<evidence type="ECO:0000256" key="2">
    <source>
        <dbReference type="ARBA" id="ARBA00022692"/>
    </source>
</evidence>
<comment type="subcellular location">
    <subcellularLocation>
        <location evidence="6">Endomembrane system</location>
        <topology evidence="6">Single-pass membrane protein</topology>
    </subcellularLocation>
    <subcellularLocation>
        <location evidence="1">Nucleus membrane</location>
    </subcellularLocation>
</comment>
<keyword evidence="8" id="KW-1185">Reference proteome</keyword>
<reference evidence="8" key="2">
    <citation type="submission" date="2008-08" db="EMBL/GenBank/DDBJ databases">
        <authorList>
            <consortium name="Diatom Consortium"/>
            <person name="Grigoriev I."/>
            <person name="Grimwood J."/>
            <person name="Kuo A."/>
            <person name="Otillar R.P."/>
            <person name="Salamov A."/>
            <person name="Detter J.C."/>
            <person name="Lindquist E."/>
            <person name="Shapiro H."/>
            <person name="Lucas S."/>
            <person name="Glavina del Rio T."/>
            <person name="Pitluck S."/>
            <person name="Rokhsar D."/>
            <person name="Bowler C."/>
        </authorList>
    </citation>
    <scope>GENOME REANNOTATION</scope>
    <source>
        <strain evidence="8">CCAP 1055/1</strain>
    </source>
</reference>
<dbReference type="AlphaFoldDB" id="B5Y4X0"/>
<dbReference type="InterPro" id="IPR008547">
    <property type="entry name" value="DUF829_TMEM53"/>
</dbReference>
<accession>B5Y4X0</accession>
<dbReference type="Pfam" id="PF05705">
    <property type="entry name" value="DUF829"/>
    <property type="match status" value="1"/>
</dbReference>
<dbReference type="RefSeq" id="XP_002186082.1">
    <property type="nucleotide sequence ID" value="XM_002186046.1"/>
</dbReference>
<keyword evidence="5" id="KW-0539">Nucleus</keyword>
<evidence type="ECO:0000256" key="3">
    <source>
        <dbReference type="ARBA" id="ARBA00022989"/>
    </source>
</evidence>
<evidence type="ECO:0000256" key="6">
    <source>
        <dbReference type="ARBA" id="ARBA00037847"/>
    </source>
</evidence>
<reference evidence="7 8" key="1">
    <citation type="journal article" date="2008" name="Nature">
        <title>The Phaeodactylum genome reveals the evolutionary history of diatom genomes.</title>
        <authorList>
            <person name="Bowler C."/>
            <person name="Allen A.E."/>
            <person name="Badger J.H."/>
            <person name="Grimwood J."/>
            <person name="Jabbari K."/>
            <person name="Kuo A."/>
            <person name="Maheswari U."/>
            <person name="Martens C."/>
            <person name="Maumus F."/>
            <person name="Otillar R.P."/>
            <person name="Rayko E."/>
            <person name="Salamov A."/>
            <person name="Vandepoele K."/>
            <person name="Beszteri B."/>
            <person name="Gruber A."/>
            <person name="Heijde M."/>
            <person name="Katinka M."/>
            <person name="Mock T."/>
            <person name="Valentin K."/>
            <person name="Verret F."/>
            <person name="Berges J.A."/>
            <person name="Brownlee C."/>
            <person name="Cadoret J.P."/>
            <person name="Chiovitti A."/>
            <person name="Choi C.J."/>
            <person name="Coesel S."/>
            <person name="De Martino A."/>
            <person name="Detter J.C."/>
            <person name="Durkin C."/>
            <person name="Falciatore A."/>
            <person name="Fournet J."/>
            <person name="Haruta M."/>
            <person name="Huysman M.J."/>
            <person name="Jenkins B.D."/>
            <person name="Jiroutova K."/>
            <person name="Jorgensen R.E."/>
            <person name="Joubert Y."/>
            <person name="Kaplan A."/>
            <person name="Kroger N."/>
            <person name="Kroth P.G."/>
            <person name="La Roche J."/>
            <person name="Lindquist E."/>
            <person name="Lommer M."/>
            <person name="Martin-Jezequel V."/>
            <person name="Lopez P.J."/>
            <person name="Lucas S."/>
            <person name="Mangogna M."/>
            <person name="McGinnis K."/>
            <person name="Medlin L.K."/>
            <person name="Montsant A."/>
            <person name="Oudot-Le Secq M.P."/>
            <person name="Napoli C."/>
            <person name="Obornik M."/>
            <person name="Parker M.S."/>
            <person name="Petit J.L."/>
            <person name="Porcel B.M."/>
            <person name="Poulsen N."/>
            <person name="Robison M."/>
            <person name="Rychlewski L."/>
            <person name="Rynearson T.A."/>
            <person name="Schmutz J."/>
            <person name="Shapiro H."/>
            <person name="Siaut M."/>
            <person name="Stanley M."/>
            <person name="Sussman M.R."/>
            <person name="Taylor A.R."/>
            <person name="Vardi A."/>
            <person name="von Dassow P."/>
            <person name="Vyverman W."/>
            <person name="Willis A."/>
            <person name="Wyrwicz L.S."/>
            <person name="Rokhsar D.S."/>
            <person name="Weissenbach J."/>
            <person name="Armbrust E.V."/>
            <person name="Green B.R."/>
            <person name="Van de Peer Y."/>
            <person name="Grigoriev I.V."/>
        </authorList>
    </citation>
    <scope>NUCLEOTIDE SEQUENCE [LARGE SCALE GENOMIC DNA]</scope>
    <source>
        <strain evidence="7 8">CCAP 1055/1</strain>
    </source>
</reference>
<dbReference type="PANTHER" id="PTHR12265:SF30">
    <property type="entry name" value="TRANSMEMBRANE PROTEIN 53"/>
    <property type="match status" value="1"/>
</dbReference>
<sequence>MNASNHSFCVDDYPDKKPKAIVLLLGWWGAKSRHLAKYGQLYQERDCLTVQAICDTYAILVRNTRSIDQCAIEAAAHVAQVLRDIDDDTIPVIFHAFSNGGAYVVERMEAMIRHARTNSLPSDQDSDMVLVGKHLQGQIYDSAPVWPTTESAVEAAAVHFIPLPDFIPCDGLAASILEQLG</sequence>
<evidence type="ECO:0000313" key="7">
    <source>
        <dbReference type="EMBL" id="ACI65552.1"/>
    </source>
</evidence>
<evidence type="ECO:0000256" key="5">
    <source>
        <dbReference type="ARBA" id="ARBA00023242"/>
    </source>
</evidence>
<keyword evidence="4" id="KW-0472">Membrane</keyword>
<dbReference type="InParanoid" id="B5Y4X0"/>
<evidence type="ECO:0000256" key="4">
    <source>
        <dbReference type="ARBA" id="ARBA00023136"/>
    </source>
</evidence>
<evidence type="ECO:0000256" key="1">
    <source>
        <dbReference type="ARBA" id="ARBA00004126"/>
    </source>
</evidence>
<dbReference type="eggNOG" id="KOG2521">
    <property type="taxonomic scope" value="Eukaryota"/>
</dbReference>
<proteinExistence type="predicted"/>
<dbReference type="KEGG" id="pti:PHATR_43961"/>
<dbReference type="OrthoDB" id="67864at2759"/>
<dbReference type="Proteomes" id="UP000000759">
    <property type="component" value="Chromosome 3"/>
</dbReference>
<dbReference type="GO" id="GO:0031965">
    <property type="term" value="C:nuclear membrane"/>
    <property type="evidence" value="ECO:0007669"/>
    <property type="project" value="UniProtKB-SubCell"/>
</dbReference>
<dbReference type="PaxDb" id="2850-Phatr43961"/>
<dbReference type="PANTHER" id="PTHR12265">
    <property type="entry name" value="TRANSMEMBRANE PROTEIN 53"/>
    <property type="match status" value="1"/>
</dbReference>
<keyword evidence="2" id="KW-0812">Transmembrane</keyword>
<dbReference type="GeneID" id="7204382"/>